<sequence>MQKIINETRAQLPDQPALPFIPQMANKTDASPPGHCGCEDELYTSEGCQCYKVVTSADTDLADGLKRGLKRKSPEEDDEMEDDFMCDDAVEEDRSPPAIGVVEKLNCAKASR</sequence>
<dbReference type="HOGENOM" id="CLU_2145793_0_0_1"/>
<evidence type="ECO:0000313" key="2">
    <source>
        <dbReference type="Proteomes" id="UP000016933"/>
    </source>
</evidence>
<accession>M2WK63</accession>
<reference evidence="1 2" key="2">
    <citation type="journal article" date="2012" name="PLoS Pathog.">
        <title>Diverse lifestyles and strategies of plant pathogenesis encoded in the genomes of eighteen Dothideomycetes fungi.</title>
        <authorList>
            <person name="Ohm R.A."/>
            <person name="Feau N."/>
            <person name="Henrissat B."/>
            <person name="Schoch C.L."/>
            <person name="Horwitz B.A."/>
            <person name="Barry K.W."/>
            <person name="Condon B.J."/>
            <person name="Copeland A.C."/>
            <person name="Dhillon B."/>
            <person name="Glaser F."/>
            <person name="Hesse C.N."/>
            <person name="Kosti I."/>
            <person name="LaButti K."/>
            <person name="Lindquist E.A."/>
            <person name="Lucas S."/>
            <person name="Salamov A.A."/>
            <person name="Bradshaw R.E."/>
            <person name="Ciuffetti L."/>
            <person name="Hamelin R.C."/>
            <person name="Kema G.H.J."/>
            <person name="Lawrence C."/>
            <person name="Scott J.A."/>
            <person name="Spatafora J.W."/>
            <person name="Turgeon B.G."/>
            <person name="de Wit P.J.G.M."/>
            <person name="Zhong S."/>
            <person name="Goodwin S.B."/>
            <person name="Grigoriev I.V."/>
        </authorList>
    </citation>
    <scope>NUCLEOTIDE SEQUENCE [LARGE SCALE GENOMIC DNA]</scope>
    <source>
        <strain evidence="2">NZE10 / CBS 128990</strain>
    </source>
</reference>
<protein>
    <submittedName>
        <fullName evidence="1">Uncharacterized protein</fullName>
    </submittedName>
</protein>
<dbReference type="Proteomes" id="UP000016933">
    <property type="component" value="Unassembled WGS sequence"/>
</dbReference>
<organism evidence="1 2">
    <name type="scientific">Dothistroma septosporum (strain NZE10 / CBS 128990)</name>
    <name type="common">Red band needle blight fungus</name>
    <name type="synonym">Mycosphaerella pini</name>
    <dbReference type="NCBI Taxonomy" id="675120"/>
    <lineage>
        <taxon>Eukaryota</taxon>
        <taxon>Fungi</taxon>
        <taxon>Dikarya</taxon>
        <taxon>Ascomycota</taxon>
        <taxon>Pezizomycotina</taxon>
        <taxon>Dothideomycetes</taxon>
        <taxon>Dothideomycetidae</taxon>
        <taxon>Mycosphaerellales</taxon>
        <taxon>Mycosphaerellaceae</taxon>
        <taxon>Dothistroma</taxon>
    </lineage>
</organism>
<keyword evidence="2" id="KW-1185">Reference proteome</keyword>
<gene>
    <name evidence="1" type="ORF">DOTSEDRAFT_38539</name>
</gene>
<proteinExistence type="predicted"/>
<reference evidence="2" key="1">
    <citation type="journal article" date="2012" name="PLoS Genet.">
        <title>The genomes of the fungal plant pathogens Cladosporium fulvum and Dothistroma septosporum reveal adaptation to different hosts and lifestyles but also signatures of common ancestry.</title>
        <authorList>
            <person name="de Wit P.J.G.M."/>
            <person name="van der Burgt A."/>
            <person name="Oekmen B."/>
            <person name="Stergiopoulos I."/>
            <person name="Abd-Elsalam K.A."/>
            <person name="Aerts A.L."/>
            <person name="Bahkali A.H."/>
            <person name="Beenen H.G."/>
            <person name="Chettri P."/>
            <person name="Cox M.P."/>
            <person name="Datema E."/>
            <person name="de Vries R.P."/>
            <person name="Dhillon B."/>
            <person name="Ganley A.R."/>
            <person name="Griffiths S.A."/>
            <person name="Guo Y."/>
            <person name="Hamelin R.C."/>
            <person name="Henrissat B."/>
            <person name="Kabir M.S."/>
            <person name="Jashni M.K."/>
            <person name="Kema G."/>
            <person name="Klaubauf S."/>
            <person name="Lapidus A."/>
            <person name="Levasseur A."/>
            <person name="Lindquist E."/>
            <person name="Mehrabi R."/>
            <person name="Ohm R.A."/>
            <person name="Owen T.J."/>
            <person name="Salamov A."/>
            <person name="Schwelm A."/>
            <person name="Schijlen E."/>
            <person name="Sun H."/>
            <person name="van den Burg H.A."/>
            <person name="van Ham R.C.H.J."/>
            <person name="Zhang S."/>
            <person name="Goodwin S.B."/>
            <person name="Grigoriev I.V."/>
            <person name="Collemare J."/>
            <person name="Bradshaw R.E."/>
        </authorList>
    </citation>
    <scope>NUCLEOTIDE SEQUENCE [LARGE SCALE GENOMIC DNA]</scope>
    <source>
        <strain evidence="2">NZE10 / CBS 128990</strain>
    </source>
</reference>
<dbReference type="AlphaFoldDB" id="M2WK63"/>
<dbReference type="EMBL" id="KB446545">
    <property type="protein sequence ID" value="EME39328.1"/>
    <property type="molecule type" value="Genomic_DNA"/>
</dbReference>
<evidence type="ECO:0000313" key="1">
    <source>
        <dbReference type="EMBL" id="EME39328.1"/>
    </source>
</evidence>
<dbReference type="OrthoDB" id="10617581at2759"/>
<name>M2WK63_DOTSN</name>